<evidence type="ECO:0000313" key="10">
    <source>
        <dbReference type="Proteomes" id="UP001501600"/>
    </source>
</evidence>
<dbReference type="InterPro" id="IPR018496">
    <property type="entry name" value="PsdUridine_synth_RsuA/RluB_CS"/>
</dbReference>
<name>A0ABP9SE38_9GAMM</name>
<comment type="similarity">
    <text evidence="1 7">Belongs to the pseudouridine synthase RsuA family.</text>
</comment>
<dbReference type="PANTHER" id="PTHR47683:SF4">
    <property type="entry name" value="PSEUDOURIDINE SYNTHASE"/>
    <property type="match status" value="1"/>
</dbReference>
<evidence type="ECO:0000259" key="8">
    <source>
        <dbReference type="SMART" id="SM00363"/>
    </source>
</evidence>
<organism evidence="9 10">
    <name type="scientific">Ferrimonas gelatinilytica</name>
    <dbReference type="NCBI Taxonomy" id="1255257"/>
    <lineage>
        <taxon>Bacteria</taxon>
        <taxon>Pseudomonadati</taxon>
        <taxon>Pseudomonadota</taxon>
        <taxon>Gammaproteobacteria</taxon>
        <taxon>Alteromonadales</taxon>
        <taxon>Ferrimonadaceae</taxon>
        <taxon>Ferrimonas</taxon>
    </lineage>
</organism>
<dbReference type="NCBIfam" id="TIGR00093">
    <property type="entry name" value="pseudouridine synthase"/>
    <property type="match status" value="1"/>
</dbReference>
<evidence type="ECO:0000256" key="5">
    <source>
        <dbReference type="ARBA" id="ARBA00037590"/>
    </source>
</evidence>
<dbReference type="InterPro" id="IPR036986">
    <property type="entry name" value="S4_RNA-bd_sf"/>
</dbReference>
<keyword evidence="2 6" id="KW-0694">RNA-binding</keyword>
<keyword evidence="10" id="KW-1185">Reference proteome</keyword>
<dbReference type="PROSITE" id="PS50889">
    <property type="entry name" value="S4"/>
    <property type="match status" value="1"/>
</dbReference>
<dbReference type="InterPro" id="IPR020094">
    <property type="entry name" value="TruA/RsuA/RluB/E/F_N"/>
</dbReference>
<dbReference type="SMART" id="SM00363">
    <property type="entry name" value="S4"/>
    <property type="match status" value="1"/>
</dbReference>
<dbReference type="EC" id="5.4.99.-" evidence="7"/>
<evidence type="ECO:0000256" key="3">
    <source>
        <dbReference type="ARBA" id="ARBA00023235"/>
    </source>
</evidence>
<evidence type="ECO:0000256" key="6">
    <source>
        <dbReference type="PROSITE-ProRule" id="PRU00182"/>
    </source>
</evidence>
<dbReference type="Pfam" id="PF00849">
    <property type="entry name" value="PseudoU_synth_2"/>
    <property type="match status" value="1"/>
</dbReference>
<comment type="caution">
    <text evidence="9">The sequence shown here is derived from an EMBL/GenBank/DDBJ whole genome shotgun (WGS) entry which is preliminary data.</text>
</comment>
<dbReference type="InterPro" id="IPR002942">
    <property type="entry name" value="S4_RNA-bd"/>
</dbReference>
<protein>
    <recommendedName>
        <fullName evidence="7">Pseudouridine synthase</fullName>
        <ecNumber evidence="7">5.4.99.-</ecNumber>
    </recommendedName>
</protein>
<evidence type="ECO:0000256" key="2">
    <source>
        <dbReference type="ARBA" id="ARBA00022884"/>
    </source>
</evidence>
<dbReference type="InterPro" id="IPR020103">
    <property type="entry name" value="PsdUridine_synth_cat_dom_sf"/>
</dbReference>
<keyword evidence="3 7" id="KW-0413">Isomerase</keyword>
<gene>
    <name evidence="9" type="ORF">GCM10025772_26420</name>
</gene>
<evidence type="ECO:0000313" key="9">
    <source>
        <dbReference type="EMBL" id="GAA5194123.1"/>
    </source>
</evidence>
<evidence type="ECO:0000256" key="4">
    <source>
        <dbReference type="ARBA" id="ARBA00036749"/>
    </source>
</evidence>
<dbReference type="CDD" id="cd02553">
    <property type="entry name" value="PseudoU_synth_RsuA"/>
    <property type="match status" value="1"/>
</dbReference>
<dbReference type="Proteomes" id="UP001501600">
    <property type="component" value="Unassembled WGS sequence"/>
</dbReference>
<accession>A0ABP9SE38</accession>
<dbReference type="PROSITE" id="PS01149">
    <property type="entry name" value="PSI_RSU"/>
    <property type="match status" value="1"/>
</dbReference>
<evidence type="ECO:0000256" key="7">
    <source>
        <dbReference type="RuleBase" id="RU003887"/>
    </source>
</evidence>
<dbReference type="InterPro" id="IPR042092">
    <property type="entry name" value="PsdUridine_s_RsuA/RluB/E/F_cat"/>
</dbReference>
<comment type="function">
    <text evidence="5">Responsible for synthesis of pseudouridine from uracil-516 in 16S ribosomal RNA.</text>
</comment>
<dbReference type="InterPro" id="IPR050343">
    <property type="entry name" value="RsuA_PseudoU_synthase"/>
</dbReference>
<dbReference type="InterPro" id="IPR006145">
    <property type="entry name" value="PsdUridine_synth_RsuA/RluA"/>
</dbReference>
<dbReference type="CDD" id="cd00165">
    <property type="entry name" value="S4"/>
    <property type="match status" value="1"/>
</dbReference>
<dbReference type="SUPFAM" id="SSF55120">
    <property type="entry name" value="Pseudouridine synthase"/>
    <property type="match status" value="1"/>
</dbReference>
<dbReference type="Gene3D" id="3.10.290.10">
    <property type="entry name" value="RNA-binding S4 domain"/>
    <property type="match status" value="1"/>
</dbReference>
<dbReference type="RefSeq" id="WP_345317643.1">
    <property type="nucleotide sequence ID" value="NZ_BAABLF010000028.1"/>
</dbReference>
<dbReference type="EMBL" id="BAABLF010000028">
    <property type="protein sequence ID" value="GAA5194123.1"/>
    <property type="molecule type" value="Genomic_DNA"/>
</dbReference>
<dbReference type="PANTHER" id="PTHR47683">
    <property type="entry name" value="PSEUDOURIDINE SYNTHASE FAMILY PROTEIN-RELATED"/>
    <property type="match status" value="1"/>
</dbReference>
<comment type="catalytic activity">
    <reaction evidence="4">
        <text>uridine(516) in 16S rRNA = pseudouridine(516) in 16S rRNA</text>
        <dbReference type="Rhea" id="RHEA:38867"/>
        <dbReference type="Rhea" id="RHEA-COMP:10089"/>
        <dbReference type="Rhea" id="RHEA-COMP:10090"/>
        <dbReference type="ChEBI" id="CHEBI:65314"/>
        <dbReference type="ChEBI" id="CHEBI:65315"/>
        <dbReference type="EC" id="5.4.99.19"/>
    </reaction>
</comment>
<feature type="domain" description="RNA-binding S4" evidence="8">
    <location>
        <begin position="1"/>
        <end position="59"/>
    </location>
</feature>
<dbReference type="Gene3D" id="3.30.70.1560">
    <property type="entry name" value="Alpha-L RNA-binding motif"/>
    <property type="match status" value="1"/>
</dbReference>
<sequence>MRLDRLLGQHRHWSRRHVRLLLATGQVRVDGQEITDGTFEVLPQHCVEAQDECLQAGRPRHYLMLNKPAGLLSATSDPVHPTVMSLLPPALAQQLHIAGRLDRASTGLLILTNDGNWSRNLTSPTQRKPKTYRVRLAHPIHPDTARVFAQGIHFPFENITTLPAKLELLGEREARLTLYEGRYHQIKRMFGRFRNPVLALHRERMGELWLDDLAEGTYRPLTESEIASV</sequence>
<reference evidence="10" key="1">
    <citation type="journal article" date="2019" name="Int. J. Syst. Evol. Microbiol.">
        <title>The Global Catalogue of Microorganisms (GCM) 10K type strain sequencing project: providing services to taxonomists for standard genome sequencing and annotation.</title>
        <authorList>
            <consortium name="The Broad Institute Genomics Platform"/>
            <consortium name="The Broad Institute Genome Sequencing Center for Infectious Disease"/>
            <person name="Wu L."/>
            <person name="Ma J."/>
        </authorList>
    </citation>
    <scope>NUCLEOTIDE SEQUENCE [LARGE SCALE GENOMIC DNA]</scope>
    <source>
        <strain evidence="10">JCM 18720</strain>
    </source>
</reference>
<dbReference type="InterPro" id="IPR000748">
    <property type="entry name" value="PsdUridine_synth_RsuA/RluB/E/F"/>
</dbReference>
<dbReference type="SUPFAM" id="SSF55174">
    <property type="entry name" value="Alpha-L RNA-binding motif"/>
    <property type="match status" value="1"/>
</dbReference>
<proteinExistence type="inferred from homology"/>
<dbReference type="Gene3D" id="3.30.70.580">
    <property type="entry name" value="Pseudouridine synthase I, catalytic domain, N-terminal subdomain"/>
    <property type="match status" value="1"/>
</dbReference>
<evidence type="ECO:0000256" key="1">
    <source>
        <dbReference type="ARBA" id="ARBA00008348"/>
    </source>
</evidence>